<sequence length="1173" mass="133134">NLNPATEEARKKLIKTPKIQRNMVWAITQLREAGFCDIYLEQTVRCRSWAGNFKNLKQELHGCTIHGCMYDMRDEKEDVLLRKEWCIATTDETFEKEIGRRCQDLHVHLPIEGGTRVAATANYPVNMCKKIAKHFMKKITSDEALSYLVKEINVKNDGGKENLDLRNQQQVTDYTTINAGWATYELNDMEAIIAHLHRNFGHCSLTTVEAALKTRKADEKLVDLCKHYECPSCKAAQRFQLRPIASSEPSVPTPGKELGCDNFYWTHPQRAYHIRGTLCADYGSRFTICHVLNKEEMDNNCGNTTAKEMKETVLKSWIQHYGKPEVLRSDSEGCFRQGERRAWLSGHGIEWRPEPGEAHWRMGVVERCIETIKEIATRMAWEVPDDVEPQEIFTWACAANNDLMRRNGYSPLMLLMGRTPAGHGLHDEENPSTLSAEVKGDQFQKLVLNKRTAYKACVDHYLSEKTKRALLAKTRPFKVWEPGEKAHYWRSAKGNSHKTKQGMSGRFHGPATVLTQEREVKNGVAERRGVVSGLWMVIDWCEQQQRTYMNGMTFLKAKMDREEINTENHLVTTEITSSLRQPTNMDLITEKRIYQENQQKFQKSQIEYLTDLLTGINKREASVEPPDDRDLKRHRADFVAYMEMLKAKVPDVYMADLGRADPEEEVSPEWRSPWEYSRKAKQEDLVGYSTEDNAGLAVLVGFTIDEKDLGQLEKNPERMLAALVKLNKVEVKLKGLAPEEKKQLPSAKENEIKSFLKYRVCEAASRAGVHPGALMKMRWVIAKKGAGDLKARLVVLGYTDPSLGRLIGIAVAHVDNFMIAINSASHAAVDALQEVHGAYEWGSWETQDFVQCGARIRQEYDGRTKSWGRIHLNMVDYAQELKEIDIPAQRRTDPEAGVTPGEASHLRAVFGQPMWLSTQGVPLSSAELSLLLAYTNTATINTLMQANKLVRRARVEAVKELIMEKHINPCLVGYSDAAWNVRRDGSSQGGFLIFMADQALLQNKILIGPVPLKHWAQGCARIPGALVLDCRGVFDALDRSESSALGMKDKRSALEALALKRGMAATATSLRWCHSGAQLSDCMTKNAEKAWASYNVWQQRGTWKLVYHSNFISEKHRKQKGLDTLETGFAVDADDAWKLFPDYMEIEDTDLDIVNDYRHPGLRHQMMQDATPQ</sequence>
<dbReference type="EMBL" id="CAUYUJ010020907">
    <property type="protein sequence ID" value="CAK0901299.1"/>
    <property type="molecule type" value="Genomic_DNA"/>
</dbReference>
<gene>
    <name evidence="2" type="ORF">PCOR1329_LOCUS78296</name>
</gene>
<accession>A0ABN9XRY0</accession>
<dbReference type="InterPro" id="IPR001584">
    <property type="entry name" value="Integrase_cat-core"/>
</dbReference>
<dbReference type="SUPFAM" id="SSF53098">
    <property type="entry name" value="Ribonuclease H-like"/>
    <property type="match status" value="1"/>
</dbReference>
<feature type="non-terminal residue" evidence="2">
    <location>
        <position position="1"/>
    </location>
</feature>
<dbReference type="PROSITE" id="PS50994">
    <property type="entry name" value="INTEGRASE"/>
    <property type="match status" value="1"/>
</dbReference>
<evidence type="ECO:0000313" key="3">
    <source>
        <dbReference type="Proteomes" id="UP001189429"/>
    </source>
</evidence>
<organism evidence="2 3">
    <name type="scientific">Prorocentrum cordatum</name>
    <dbReference type="NCBI Taxonomy" id="2364126"/>
    <lineage>
        <taxon>Eukaryota</taxon>
        <taxon>Sar</taxon>
        <taxon>Alveolata</taxon>
        <taxon>Dinophyceae</taxon>
        <taxon>Prorocentrales</taxon>
        <taxon>Prorocentraceae</taxon>
        <taxon>Prorocentrum</taxon>
    </lineage>
</organism>
<proteinExistence type="predicted"/>
<dbReference type="Gene3D" id="3.30.420.10">
    <property type="entry name" value="Ribonuclease H-like superfamily/Ribonuclease H"/>
    <property type="match status" value="1"/>
</dbReference>
<dbReference type="Proteomes" id="UP001189429">
    <property type="component" value="Unassembled WGS sequence"/>
</dbReference>
<keyword evidence="3" id="KW-1185">Reference proteome</keyword>
<evidence type="ECO:0000313" key="2">
    <source>
        <dbReference type="EMBL" id="CAK0901299.1"/>
    </source>
</evidence>
<name>A0ABN9XRY0_9DINO</name>
<dbReference type="InterPro" id="IPR036397">
    <property type="entry name" value="RNaseH_sf"/>
</dbReference>
<comment type="caution">
    <text evidence="2">The sequence shown here is derived from an EMBL/GenBank/DDBJ whole genome shotgun (WGS) entry which is preliminary data.</text>
</comment>
<reference evidence="2" key="1">
    <citation type="submission" date="2023-10" db="EMBL/GenBank/DDBJ databases">
        <authorList>
            <person name="Chen Y."/>
            <person name="Shah S."/>
            <person name="Dougan E. K."/>
            <person name="Thang M."/>
            <person name="Chan C."/>
        </authorList>
    </citation>
    <scope>NUCLEOTIDE SEQUENCE [LARGE SCALE GENOMIC DNA]</scope>
</reference>
<feature type="domain" description="Integrase catalytic" evidence="1">
    <location>
        <begin position="248"/>
        <end position="419"/>
    </location>
</feature>
<dbReference type="InterPro" id="IPR012337">
    <property type="entry name" value="RNaseH-like_sf"/>
</dbReference>
<evidence type="ECO:0000259" key="1">
    <source>
        <dbReference type="PROSITE" id="PS50994"/>
    </source>
</evidence>
<protein>
    <recommendedName>
        <fullName evidence="1">Integrase catalytic domain-containing protein</fullName>
    </recommendedName>
</protein>